<feature type="compositionally biased region" description="Low complexity" evidence="4">
    <location>
        <begin position="620"/>
        <end position="631"/>
    </location>
</feature>
<dbReference type="Pfam" id="PF11327">
    <property type="entry name" value="Egh16-like"/>
    <property type="match status" value="1"/>
</dbReference>
<accession>A0A8H3DXJ0</accession>
<dbReference type="SUPFAM" id="SSF53137">
    <property type="entry name" value="Translational machinery components"/>
    <property type="match status" value="1"/>
</dbReference>
<reference evidence="5" key="1">
    <citation type="submission" date="2021-01" db="EMBL/GenBank/DDBJ databases">
        <authorList>
            <person name="Kaushik A."/>
        </authorList>
    </citation>
    <scope>NUCLEOTIDE SEQUENCE</scope>
    <source>
        <strain evidence="5">AG5</strain>
    </source>
</reference>
<dbReference type="Gene3D" id="3.30.420.80">
    <property type="entry name" value="Ribosomal protein S11"/>
    <property type="match status" value="1"/>
</dbReference>
<feature type="region of interest" description="Disordered" evidence="4">
    <location>
        <begin position="20"/>
        <end position="44"/>
    </location>
</feature>
<feature type="compositionally biased region" description="Low complexity" evidence="4">
    <location>
        <begin position="763"/>
        <end position="778"/>
    </location>
</feature>
<dbReference type="GO" id="GO:0005840">
    <property type="term" value="C:ribosome"/>
    <property type="evidence" value="ECO:0007669"/>
    <property type="project" value="UniProtKB-KW"/>
</dbReference>
<comment type="similarity">
    <text evidence="1">Belongs to the universal ribosomal protein uS11 family.</text>
</comment>
<feature type="region of interest" description="Disordered" evidence="4">
    <location>
        <begin position="486"/>
        <end position="523"/>
    </location>
</feature>
<evidence type="ECO:0000256" key="4">
    <source>
        <dbReference type="SAM" id="MobiDB-lite"/>
    </source>
</evidence>
<proteinExistence type="inferred from homology"/>
<dbReference type="Proteomes" id="UP000663827">
    <property type="component" value="Unassembled WGS sequence"/>
</dbReference>
<feature type="region of interest" description="Disordered" evidence="4">
    <location>
        <begin position="615"/>
        <end position="673"/>
    </location>
</feature>
<dbReference type="Pfam" id="PF00411">
    <property type="entry name" value="Ribosomal_S11"/>
    <property type="match status" value="1"/>
</dbReference>
<dbReference type="GO" id="GO:1990904">
    <property type="term" value="C:ribonucleoprotein complex"/>
    <property type="evidence" value="ECO:0007669"/>
    <property type="project" value="UniProtKB-KW"/>
</dbReference>
<feature type="region of interest" description="Disordered" evidence="4">
    <location>
        <begin position="58"/>
        <end position="92"/>
    </location>
</feature>
<dbReference type="InterPro" id="IPR036967">
    <property type="entry name" value="Ribosomal_uS11_sf"/>
</dbReference>
<dbReference type="EMBL" id="CAJNJQ010000729">
    <property type="protein sequence ID" value="CAE7096853.1"/>
    <property type="molecule type" value="Genomic_DNA"/>
</dbReference>
<feature type="compositionally biased region" description="Pro residues" evidence="4">
    <location>
        <begin position="659"/>
        <end position="673"/>
    </location>
</feature>
<evidence type="ECO:0008006" key="7">
    <source>
        <dbReference type="Google" id="ProtNLM"/>
    </source>
</evidence>
<gene>
    <name evidence="5" type="ORF">RDB_LOCUS37352</name>
</gene>
<dbReference type="InterPro" id="IPR021476">
    <property type="entry name" value="Egh16-like"/>
</dbReference>
<feature type="compositionally biased region" description="Low complexity" evidence="4">
    <location>
        <begin position="508"/>
        <end position="521"/>
    </location>
</feature>
<evidence type="ECO:0000256" key="1">
    <source>
        <dbReference type="ARBA" id="ARBA00006194"/>
    </source>
</evidence>
<organism evidence="5 6">
    <name type="scientific">Rhizoctonia solani</name>
    <dbReference type="NCBI Taxonomy" id="456999"/>
    <lineage>
        <taxon>Eukaryota</taxon>
        <taxon>Fungi</taxon>
        <taxon>Dikarya</taxon>
        <taxon>Basidiomycota</taxon>
        <taxon>Agaricomycotina</taxon>
        <taxon>Agaricomycetes</taxon>
        <taxon>Cantharellales</taxon>
        <taxon>Ceratobasidiaceae</taxon>
        <taxon>Rhizoctonia</taxon>
    </lineage>
</organism>
<evidence type="ECO:0000313" key="6">
    <source>
        <dbReference type="Proteomes" id="UP000663827"/>
    </source>
</evidence>
<comment type="caution">
    <text evidence="5">The sequence shown here is derived from an EMBL/GenBank/DDBJ whole genome shotgun (WGS) entry which is preliminary data.</text>
</comment>
<sequence length="1283" mass="134966">MSLARLRIIAPRLTCRALASKAPPYGNTSQPRAPDASKPHHATPTTLDFLDMLARPPTNASDIFTGPGGRSLREERYPQSDDESEYTRQLRPGPTDQVYHMYVKSTNNNTLITLTDPHGNALKGGSASGGTVGFKGVAKSGYEAGYQCALRIFSRVNELKKTVNPAHGDLKIELHLNGMFGQGREAVYRALMTQDGEHTLLILAALSTSVLGHAGVAPALGVKGTTIARNNVQRPSNAKPCGNAALSAIDTSTAVPLNGNSFTVTATNFNGGRDGSTQFTAQVDATGKGTAFKAATVSKNGQLAPSGTGNAQITVQMPAGTTCKGGAAGNRCLVSFKSAGGFGNCVVVSSGGAAAGAKAATKGTKNARSRQHARDFLASLEERSEQAKRAIARIESVFRGVNDTVVAGMDDDGGDVRVYVEPGASHYHAGEIATFTISFTNTRVNPTQTPQAARPPIARTKSEDQIHAYGRARGHRKAFSSISEARMARPPTSPGIRRVTPPPMAKYTPLTSSSLSQPTATRKGLIGIRKQANGVPRTTPGRPLSIAIAPVSALRDSEGNAIAVNGSGTPTTPTHRASPRRIRTTNGIPLSHPHARKQSAALDGAFLASSHLQRVPPVTPSTSSFSASLPPITESNSVDTMAPPGTPSKRTPDISSPSTPYPDSPCTPTPPPPDNTAHILLAHAQVTGTLTLEPPSAALAASWRVAELGAGRRVVGGGRMGIGVTPRPRAASGVGAWLGMSDSRNGPSVRAALGLGGLASADSSTASLASAPPDSPATRPYKRGHQRATSMASYIPGMSSISALLSPFGDDTAVGAGGSRPSSRASGRGSDMFSAGSIAVPNGGGAGPMDVLSSMGTVEQGVFPILESQPSVLAVDLTLQPGETRNYTYSITLPVSLPPSFRGKYFRLTYFLVIGTTRPDSEADAGQLRRVIRVPIRMYNHVSIGQIPRPYDLMWPLARRREGPMLVGNVEDSKISPIGPGKGNSRPATNQPSTDKNKLTRLGLESYARKLLVDSNPNALAAELSKMRLSPGGMRNDDDESANMSCRDAVEVVTRHSKKVSYDIAKDGKTVAVITFVKGSYRLGETVLGAIEFNSLDMEGHVLKYSATLESTESFPLHTPAPQTRKHAEHHIAYASGIQRAAFSLDIPSDGTPTFVLRAGEAAGRGIEGGVQWRVRMALVVCMVPTARARYIEPDGPKNDWGEAWRATGDAAPLGPVDPKAPPTAGEGWGAFFRGWTGDEEPVGQEPDQNWVKLKSETIECELPITVFPGSTAYQPSGFDTWA</sequence>
<feature type="region of interest" description="Disordered" evidence="4">
    <location>
        <begin position="969"/>
        <end position="1000"/>
    </location>
</feature>
<feature type="compositionally biased region" description="Polar residues" evidence="4">
    <location>
        <begin position="566"/>
        <end position="575"/>
    </location>
</feature>
<name>A0A8H3DXJ0_9AGAM</name>
<keyword evidence="3" id="KW-0687">Ribonucleoprotein</keyword>
<evidence type="ECO:0000256" key="3">
    <source>
        <dbReference type="ARBA" id="ARBA00023274"/>
    </source>
</evidence>
<feature type="region of interest" description="Disordered" evidence="4">
    <location>
        <begin position="763"/>
        <end position="788"/>
    </location>
</feature>
<dbReference type="GO" id="GO:0006412">
    <property type="term" value="P:translation"/>
    <property type="evidence" value="ECO:0007669"/>
    <property type="project" value="InterPro"/>
</dbReference>
<dbReference type="GO" id="GO:0003735">
    <property type="term" value="F:structural constituent of ribosome"/>
    <property type="evidence" value="ECO:0007669"/>
    <property type="project" value="InterPro"/>
</dbReference>
<dbReference type="InterPro" id="IPR014848">
    <property type="entry name" value="Rgp1"/>
</dbReference>
<keyword evidence="2" id="KW-0689">Ribosomal protein</keyword>
<evidence type="ECO:0000313" key="5">
    <source>
        <dbReference type="EMBL" id="CAE7096853.1"/>
    </source>
</evidence>
<dbReference type="PANTHER" id="PTHR12507">
    <property type="entry name" value="REDUCED GROWTH PHENOTYPE 1 RGP1, YEAST -RELATED"/>
    <property type="match status" value="1"/>
</dbReference>
<dbReference type="Pfam" id="PF08737">
    <property type="entry name" value="Rgp1"/>
    <property type="match status" value="1"/>
</dbReference>
<evidence type="ECO:0000256" key="2">
    <source>
        <dbReference type="ARBA" id="ARBA00022980"/>
    </source>
</evidence>
<dbReference type="InterPro" id="IPR001971">
    <property type="entry name" value="Ribosomal_uS11"/>
</dbReference>
<feature type="region of interest" description="Disordered" evidence="4">
    <location>
        <begin position="562"/>
        <end position="597"/>
    </location>
</feature>
<protein>
    <recommendedName>
        <fullName evidence="7">Rgp1-domain-containing protein</fullName>
    </recommendedName>
</protein>